<evidence type="ECO:0000256" key="1">
    <source>
        <dbReference type="ARBA" id="ARBA00022723"/>
    </source>
</evidence>
<dbReference type="Pfam" id="PF04500">
    <property type="entry name" value="FLYWCH"/>
    <property type="match status" value="1"/>
</dbReference>
<keyword evidence="1" id="KW-0479">Metal-binding</keyword>
<dbReference type="EMBL" id="JAHWGI010000122">
    <property type="protein sequence ID" value="KAK3909784.1"/>
    <property type="molecule type" value="Genomic_DNA"/>
</dbReference>
<dbReference type="Gene3D" id="2.20.25.240">
    <property type="match status" value="1"/>
</dbReference>
<feature type="domain" description="FLYWCH-type" evidence="5">
    <location>
        <begin position="5"/>
        <end position="63"/>
    </location>
</feature>
<dbReference type="AlphaFoldDB" id="A0AAE1L8K7"/>
<dbReference type="InterPro" id="IPR007588">
    <property type="entry name" value="Znf_FLYWCH"/>
</dbReference>
<reference evidence="6" key="1">
    <citation type="submission" date="2021-07" db="EMBL/GenBank/DDBJ databases">
        <authorList>
            <person name="Catto M.A."/>
            <person name="Jacobson A."/>
            <person name="Kennedy G."/>
            <person name="Labadie P."/>
            <person name="Hunt B.G."/>
            <person name="Srinivasan R."/>
        </authorList>
    </citation>
    <scope>NUCLEOTIDE SEQUENCE</scope>
    <source>
        <strain evidence="6">PL_HMW_Pooled</strain>
        <tissue evidence="6">Head</tissue>
    </source>
</reference>
<evidence type="ECO:0000313" key="6">
    <source>
        <dbReference type="EMBL" id="KAK3909784.1"/>
    </source>
</evidence>
<keyword evidence="7" id="KW-1185">Reference proteome</keyword>
<evidence type="ECO:0000313" key="7">
    <source>
        <dbReference type="Proteomes" id="UP001219518"/>
    </source>
</evidence>
<evidence type="ECO:0000256" key="2">
    <source>
        <dbReference type="ARBA" id="ARBA00022771"/>
    </source>
</evidence>
<dbReference type="Proteomes" id="UP001219518">
    <property type="component" value="Unassembled WGS sequence"/>
</dbReference>
<keyword evidence="3" id="KW-0862">Zinc</keyword>
<comment type="caution">
    <text evidence="6">The sequence shown here is derived from an EMBL/GenBank/DDBJ whole genome shotgun (WGS) entry which is preliminary data.</text>
</comment>
<sequence>MAPYFIKSRRGKNLLVNKGFIYSKHSKNKDRTYWVCLRKPECYTRATTTEDPLRVVNEGEHVHAPDPAGIAARAAIEHMKEAGAGADWVVRAWAGVQAPERPSVHIIDQEMHRLGDGVVARLPLRPAMKKAVNRARGKRLPANPKSIHELGELPPEFRNTLGGDPFVVYDSYDDLGDSDSDDEGE</sequence>
<evidence type="ECO:0000256" key="3">
    <source>
        <dbReference type="ARBA" id="ARBA00022833"/>
    </source>
</evidence>
<evidence type="ECO:0000256" key="4">
    <source>
        <dbReference type="SAM" id="MobiDB-lite"/>
    </source>
</evidence>
<name>A0AAE1L8K7_9NEOP</name>
<feature type="region of interest" description="Disordered" evidence="4">
    <location>
        <begin position="132"/>
        <end position="155"/>
    </location>
</feature>
<evidence type="ECO:0000259" key="5">
    <source>
        <dbReference type="Pfam" id="PF04500"/>
    </source>
</evidence>
<protein>
    <submittedName>
        <fullName evidence="6">FLYWCH-type zinc finger-containing protein 1</fullName>
    </submittedName>
</protein>
<proteinExistence type="predicted"/>
<gene>
    <name evidence="6" type="ORF">KUF71_019793</name>
</gene>
<organism evidence="6 7">
    <name type="scientific">Frankliniella fusca</name>
    <dbReference type="NCBI Taxonomy" id="407009"/>
    <lineage>
        <taxon>Eukaryota</taxon>
        <taxon>Metazoa</taxon>
        <taxon>Ecdysozoa</taxon>
        <taxon>Arthropoda</taxon>
        <taxon>Hexapoda</taxon>
        <taxon>Insecta</taxon>
        <taxon>Pterygota</taxon>
        <taxon>Neoptera</taxon>
        <taxon>Paraneoptera</taxon>
        <taxon>Thysanoptera</taxon>
        <taxon>Terebrantia</taxon>
        <taxon>Thripoidea</taxon>
        <taxon>Thripidae</taxon>
        <taxon>Frankliniella</taxon>
    </lineage>
</organism>
<reference evidence="6" key="2">
    <citation type="journal article" date="2023" name="BMC Genomics">
        <title>Pest status, molecular evolution, and epigenetic factors derived from the genome assembly of Frankliniella fusca, a thysanopteran phytovirus vector.</title>
        <authorList>
            <person name="Catto M.A."/>
            <person name="Labadie P.E."/>
            <person name="Jacobson A.L."/>
            <person name="Kennedy G.G."/>
            <person name="Srinivasan R."/>
            <person name="Hunt B.G."/>
        </authorList>
    </citation>
    <scope>NUCLEOTIDE SEQUENCE</scope>
    <source>
        <strain evidence="6">PL_HMW_Pooled</strain>
    </source>
</reference>
<accession>A0AAE1L8K7</accession>
<dbReference type="GO" id="GO:0008270">
    <property type="term" value="F:zinc ion binding"/>
    <property type="evidence" value="ECO:0007669"/>
    <property type="project" value="UniProtKB-KW"/>
</dbReference>
<keyword evidence="2" id="KW-0863">Zinc-finger</keyword>